<keyword evidence="10" id="KW-0969">Cilium</keyword>
<proteinExistence type="inferred from homology"/>
<feature type="domain" description="Flagellar hook-associated protein FlgK helical" evidence="9">
    <location>
        <begin position="97"/>
        <end position="352"/>
    </location>
</feature>
<dbReference type="Pfam" id="PF22638">
    <property type="entry name" value="FlgK_D1"/>
    <property type="match status" value="1"/>
</dbReference>
<keyword evidence="10" id="KW-0966">Cell projection</keyword>
<evidence type="ECO:0000256" key="7">
    <source>
        <dbReference type="RuleBase" id="RU362065"/>
    </source>
</evidence>
<reference evidence="10 11" key="1">
    <citation type="submission" date="2021-03" db="EMBL/GenBank/DDBJ databases">
        <title>Genomic Encyclopedia of Type Strains, Phase IV (KMG-IV): sequencing the most valuable type-strain genomes for metagenomic binning, comparative biology and taxonomic classification.</title>
        <authorList>
            <person name="Goeker M."/>
        </authorList>
    </citation>
    <scope>NUCLEOTIDE SEQUENCE [LARGE SCALE GENOMIC DNA]</scope>
    <source>
        <strain evidence="10 11">DSM 27512</strain>
    </source>
</reference>
<keyword evidence="6 7" id="KW-0975">Bacterial flagellum</keyword>
<evidence type="ECO:0000259" key="9">
    <source>
        <dbReference type="Pfam" id="PF22638"/>
    </source>
</evidence>
<evidence type="ECO:0000256" key="1">
    <source>
        <dbReference type="ARBA" id="ARBA00004365"/>
    </source>
</evidence>
<evidence type="ECO:0000313" key="11">
    <source>
        <dbReference type="Proteomes" id="UP001314903"/>
    </source>
</evidence>
<protein>
    <recommendedName>
        <fullName evidence="4 7">Flagellar hook-associated protein 1</fullName>
        <shortName evidence="7">HAP1</shortName>
    </recommendedName>
</protein>
<dbReference type="Pfam" id="PF00460">
    <property type="entry name" value="Flg_bb_rod"/>
    <property type="match status" value="1"/>
</dbReference>
<sequence length="365" mass="40293">MRSTFAGLSIAQSGLFASQRSLDITGHNIANANTRGYSRQRLNQSAANPLNIAGGKGQLGIGVDMKHITQIRDEFMDIKYRDEMTVLGEWEEKYMALTQIESIFNEPTDNGIRKVLDNFYQGLHDLSQDPASPTARAVVLQSGVALAESLSHINSQFEKMVRDINAEVESTVTDINSIADQIARLNKQIYEVEVDGSKANDLRDARNVLIDDLSKLIDIQVVNVVEPGSKFAKVNILVQGTPLVAHDKTNKIDMIKDEVHPLTKDGQLADPPRDNLSTIRVTNIQWESGAPINQSILKGILGGQLSQRDNFEGENKGIPYYIRSINEFARGFAKEFNDIHELGTGLNGDTGMPVTGKHFCINFGK</sequence>
<comment type="caution">
    <text evidence="10">The sequence shown here is derived from an EMBL/GenBank/DDBJ whole genome shotgun (WGS) entry which is preliminary data.</text>
</comment>
<keyword evidence="5 7" id="KW-0964">Secreted</keyword>
<dbReference type="EMBL" id="JAGGLI010000056">
    <property type="protein sequence ID" value="MBP2029010.1"/>
    <property type="molecule type" value="Genomic_DNA"/>
</dbReference>
<dbReference type="PANTHER" id="PTHR30033:SF1">
    <property type="entry name" value="FLAGELLAR HOOK-ASSOCIATED PROTEIN 1"/>
    <property type="match status" value="1"/>
</dbReference>
<evidence type="ECO:0000256" key="2">
    <source>
        <dbReference type="ARBA" id="ARBA00004613"/>
    </source>
</evidence>
<keyword evidence="10" id="KW-0282">Flagellum</keyword>
<evidence type="ECO:0000259" key="8">
    <source>
        <dbReference type="Pfam" id="PF00460"/>
    </source>
</evidence>
<comment type="subcellular location">
    <subcellularLocation>
        <location evidence="1 7">Bacterial flagellum</location>
    </subcellularLocation>
    <subcellularLocation>
        <location evidence="2 7">Secreted</location>
    </subcellularLocation>
</comment>
<dbReference type="SUPFAM" id="SSF64518">
    <property type="entry name" value="Phase 1 flagellin"/>
    <property type="match status" value="1"/>
</dbReference>
<dbReference type="InterPro" id="IPR001444">
    <property type="entry name" value="Flag_bb_rod_N"/>
</dbReference>
<dbReference type="RefSeq" id="WP_209662065.1">
    <property type="nucleotide sequence ID" value="NZ_JAGGLI010000056.1"/>
</dbReference>
<accession>A0ABS4KNW7</accession>
<organism evidence="10 11">
    <name type="scientific">Acetoanaerobium pronyense</name>
    <dbReference type="NCBI Taxonomy" id="1482736"/>
    <lineage>
        <taxon>Bacteria</taxon>
        <taxon>Bacillati</taxon>
        <taxon>Bacillota</taxon>
        <taxon>Clostridia</taxon>
        <taxon>Peptostreptococcales</taxon>
        <taxon>Filifactoraceae</taxon>
        <taxon>Acetoanaerobium</taxon>
    </lineage>
</organism>
<comment type="similarity">
    <text evidence="3 7">Belongs to the flagella basal body rod proteins family.</text>
</comment>
<evidence type="ECO:0000256" key="4">
    <source>
        <dbReference type="ARBA" id="ARBA00016244"/>
    </source>
</evidence>
<dbReference type="NCBIfam" id="TIGR02492">
    <property type="entry name" value="flgK_ends"/>
    <property type="match status" value="1"/>
</dbReference>
<dbReference type="PANTHER" id="PTHR30033">
    <property type="entry name" value="FLAGELLAR HOOK-ASSOCIATED PROTEIN 1"/>
    <property type="match status" value="1"/>
</dbReference>
<evidence type="ECO:0000256" key="5">
    <source>
        <dbReference type="ARBA" id="ARBA00022525"/>
    </source>
</evidence>
<dbReference type="Proteomes" id="UP001314903">
    <property type="component" value="Unassembled WGS sequence"/>
</dbReference>
<keyword evidence="11" id="KW-1185">Reference proteome</keyword>
<gene>
    <name evidence="7" type="primary">flgK</name>
    <name evidence="10" type="ORF">J2Z35_002848</name>
</gene>
<evidence type="ECO:0000256" key="3">
    <source>
        <dbReference type="ARBA" id="ARBA00009677"/>
    </source>
</evidence>
<dbReference type="InterPro" id="IPR002371">
    <property type="entry name" value="FlgK"/>
</dbReference>
<dbReference type="InterPro" id="IPR053927">
    <property type="entry name" value="FlgK_helical"/>
</dbReference>
<feature type="domain" description="Flagellar basal body rod protein N-terminal" evidence="8">
    <location>
        <begin position="9"/>
        <end position="37"/>
    </location>
</feature>
<evidence type="ECO:0000256" key="6">
    <source>
        <dbReference type="ARBA" id="ARBA00023143"/>
    </source>
</evidence>
<name>A0ABS4KNW7_9FIRM</name>
<dbReference type="PRINTS" id="PR01005">
    <property type="entry name" value="FLGHOOKAP1"/>
</dbReference>
<evidence type="ECO:0000313" key="10">
    <source>
        <dbReference type="EMBL" id="MBP2029010.1"/>
    </source>
</evidence>